<reference evidence="1" key="1">
    <citation type="submission" date="2018-12" db="EMBL/GenBank/DDBJ databases">
        <title>Three Rhizobium rhizogenes strains isolated from the same crown gall tumor carry diverse plasmids.</title>
        <authorList>
            <person name="Pulawska J."/>
            <person name="Kuzmanovic N."/>
        </authorList>
    </citation>
    <scope>NUCLEOTIDE SEQUENCE</scope>
    <source>
        <strain evidence="1">C6.5</strain>
        <plasmid evidence="1">pC6.5d</plasmid>
    </source>
</reference>
<geneLocation type="plasmid" evidence="1">
    <name>pC6.5d</name>
</geneLocation>
<dbReference type="EMBL" id="MK318989">
    <property type="protein sequence ID" value="QCL10598.1"/>
    <property type="molecule type" value="Genomic_DNA"/>
</dbReference>
<accession>A0A7S5DR66</accession>
<organism evidence="1">
    <name type="scientific">Rhizobium rhizogenes</name>
    <name type="common">Agrobacterium rhizogenes</name>
    <dbReference type="NCBI Taxonomy" id="359"/>
    <lineage>
        <taxon>Bacteria</taxon>
        <taxon>Pseudomonadati</taxon>
        <taxon>Pseudomonadota</taxon>
        <taxon>Alphaproteobacteria</taxon>
        <taxon>Hyphomicrobiales</taxon>
        <taxon>Rhizobiaceae</taxon>
        <taxon>Rhizobium/Agrobacterium group</taxon>
        <taxon>Rhizobium</taxon>
    </lineage>
</organism>
<dbReference type="AlphaFoldDB" id="A0A7S5DR66"/>
<protein>
    <submittedName>
        <fullName evidence="1">Uncharacterized protein</fullName>
    </submittedName>
</protein>
<evidence type="ECO:0000313" key="1">
    <source>
        <dbReference type="EMBL" id="QCL10598.1"/>
    </source>
</evidence>
<name>A0A7S5DR66_RHIRH</name>
<sequence>MHEQPFSQLSVFGNLTRQYCHYASLQRSSWLVMKAGAITIAEARRMFAVIDMW</sequence>
<proteinExistence type="predicted"/>
<gene>
    <name evidence="1" type="ORF">pC6.5d_705</name>
</gene>
<keyword evidence="1" id="KW-0614">Plasmid</keyword>